<proteinExistence type="predicted"/>
<comment type="caution">
    <text evidence="1">The sequence shown here is derived from an EMBL/GenBank/DDBJ whole genome shotgun (WGS) entry which is preliminary data.</text>
</comment>
<sequence length="75" mass="8114">MKPPHVSRGDRVVFCSKPDCAHSGDEVQGEHTLGCNSVSVPMFVCVADVVVLDRRVKFGKICGAYAQRQAGRLPT</sequence>
<organism evidence="1">
    <name type="scientific">marine sediment metagenome</name>
    <dbReference type="NCBI Taxonomy" id="412755"/>
    <lineage>
        <taxon>unclassified sequences</taxon>
        <taxon>metagenomes</taxon>
        <taxon>ecological metagenomes</taxon>
    </lineage>
</organism>
<accession>X1H2E6</accession>
<dbReference type="EMBL" id="BARU01024236">
    <property type="protein sequence ID" value="GAH48014.1"/>
    <property type="molecule type" value="Genomic_DNA"/>
</dbReference>
<name>X1H2E6_9ZZZZ</name>
<protein>
    <submittedName>
        <fullName evidence="1">Uncharacterized protein</fullName>
    </submittedName>
</protein>
<gene>
    <name evidence="1" type="ORF">S03H2_39231</name>
</gene>
<evidence type="ECO:0000313" key="1">
    <source>
        <dbReference type="EMBL" id="GAH48014.1"/>
    </source>
</evidence>
<reference evidence="1" key="1">
    <citation type="journal article" date="2014" name="Front. Microbiol.">
        <title>High frequency of phylogenetically diverse reductive dehalogenase-homologous genes in deep subseafloor sedimentary metagenomes.</title>
        <authorList>
            <person name="Kawai M."/>
            <person name="Futagami T."/>
            <person name="Toyoda A."/>
            <person name="Takaki Y."/>
            <person name="Nishi S."/>
            <person name="Hori S."/>
            <person name="Arai W."/>
            <person name="Tsubouchi T."/>
            <person name="Morono Y."/>
            <person name="Uchiyama I."/>
            <person name="Ito T."/>
            <person name="Fujiyama A."/>
            <person name="Inagaki F."/>
            <person name="Takami H."/>
        </authorList>
    </citation>
    <scope>NUCLEOTIDE SEQUENCE</scope>
    <source>
        <strain evidence="1">Expedition CK06-06</strain>
    </source>
</reference>
<dbReference type="AlphaFoldDB" id="X1H2E6"/>